<keyword evidence="4" id="KW-1185">Reference proteome</keyword>
<name>A0AAE6JH43_9SPHI</name>
<sequence length="234" mass="26472">MLKYILLLITVMIFTCSCINNKKSDAPQNSPKLANTAKTDTLKIALEQNESFFADSLLKTGRAVMKTYMAKYQTDSCGIIVYKDSILKAGFEGVKEIKGIRENEVTDSVFVMPPFNHCDDGQSYCFYNKTLPRLYTGSYCCHPDNLFVVGDIDEDGVKEIGIYYSSCASRYKVLKIFSLKNGLWEQIGDSDFDIFTQDPSKVKFDQLVKKISKGKFTICNFLDGKTSWQTISMK</sequence>
<gene>
    <name evidence="1" type="ORF">DIU31_019480</name>
    <name evidence="2" type="ORF">J3L21_08000</name>
</gene>
<evidence type="ECO:0000313" key="2">
    <source>
        <dbReference type="EMBL" id="QTE51886.1"/>
    </source>
</evidence>
<evidence type="ECO:0000313" key="1">
    <source>
        <dbReference type="EMBL" id="QEM05589.1"/>
    </source>
</evidence>
<organism evidence="1 3">
    <name type="scientific">Mucilaginibacter rubeus</name>
    <dbReference type="NCBI Taxonomy" id="2027860"/>
    <lineage>
        <taxon>Bacteria</taxon>
        <taxon>Pseudomonadati</taxon>
        <taxon>Bacteroidota</taxon>
        <taxon>Sphingobacteriia</taxon>
        <taxon>Sphingobacteriales</taxon>
        <taxon>Sphingobacteriaceae</taxon>
        <taxon>Mucilaginibacter</taxon>
    </lineage>
</organism>
<dbReference type="EMBL" id="CP043451">
    <property type="protein sequence ID" value="QEM05589.1"/>
    <property type="molecule type" value="Genomic_DNA"/>
</dbReference>
<dbReference type="Proteomes" id="UP000663940">
    <property type="component" value="Chromosome"/>
</dbReference>
<dbReference type="AlphaFoldDB" id="A0AAE6JH43"/>
<dbReference type="RefSeq" id="WP_112656355.1">
    <property type="nucleotide sequence ID" value="NZ_CP043451.1"/>
</dbReference>
<evidence type="ECO:0000313" key="4">
    <source>
        <dbReference type="Proteomes" id="UP000663940"/>
    </source>
</evidence>
<dbReference type="PROSITE" id="PS51257">
    <property type="entry name" value="PROKAR_LIPOPROTEIN"/>
    <property type="match status" value="1"/>
</dbReference>
<reference evidence="1 3" key="1">
    <citation type="submission" date="2019-08" db="EMBL/GenBank/DDBJ databases">
        <title>Comparative genome analysis confer to the adaptation heavy metal polluted environment.</title>
        <authorList>
            <person name="Li Y."/>
        </authorList>
    </citation>
    <scope>NUCLEOTIDE SEQUENCE [LARGE SCALE GENOMIC DNA]</scope>
    <source>
        <strain evidence="1 3">P2</strain>
    </source>
</reference>
<proteinExistence type="predicted"/>
<dbReference type="Proteomes" id="UP000250557">
    <property type="component" value="Chromosome"/>
</dbReference>
<evidence type="ECO:0000313" key="3">
    <source>
        <dbReference type="Proteomes" id="UP000250557"/>
    </source>
</evidence>
<reference evidence="2 4" key="2">
    <citation type="submission" date="2021-03" db="EMBL/GenBank/DDBJ databases">
        <title>Mucilaginibacter strains isolated from gold and copper mining confer multi heavy-metal resistance.</title>
        <authorList>
            <person name="Li Y."/>
        </authorList>
    </citation>
    <scope>NUCLEOTIDE SEQUENCE [LARGE SCALE GENOMIC DNA]</scope>
    <source>
        <strain evidence="2 4">P2-4</strain>
    </source>
</reference>
<protein>
    <submittedName>
        <fullName evidence="1">Uncharacterized protein</fullName>
    </submittedName>
</protein>
<dbReference type="EMBL" id="CP071880">
    <property type="protein sequence ID" value="QTE51886.1"/>
    <property type="molecule type" value="Genomic_DNA"/>
</dbReference>
<accession>A0AAE6JH43</accession>